<evidence type="ECO:0000313" key="4">
    <source>
        <dbReference type="EMBL" id="EPX78364.1"/>
    </source>
</evidence>
<organism evidence="4 5">
    <name type="scientific">Salipiger mucosus DSM 16094</name>
    <dbReference type="NCBI Taxonomy" id="1123237"/>
    <lineage>
        <taxon>Bacteria</taxon>
        <taxon>Pseudomonadati</taxon>
        <taxon>Pseudomonadota</taxon>
        <taxon>Alphaproteobacteria</taxon>
        <taxon>Rhodobacterales</taxon>
        <taxon>Roseobacteraceae</taxon>
        <taxon>Salipiger</taxon>
    </lineage>
</organism>
<dbReference type="Pfam" id="PF13778">
    <property type="entry name" value="DUF4174"/>
    <property type="match status" value="1"/>
</dbReference>
<name>S9RWH4_9RHOB</name>
<keyword evidence="5" id="KW-1185">Reference proteome</keyword>
<feature type="domain" description="DUF4174" evidence="3">
    <location>
        <begin position="42"/>
        <end position="143"/>
    </location>
</feature>
<evidence type="ECO:0000313" key="5">
    <source>
        <dbReference type="Proteomes" id="UP000015347"/>
    </source>
</evidence>
<proteinExistence type="predicted"/>
<dbReference type="OrthoDB" id="7362103at2"/>
<evidence type="ECO:0000256" key="1">
    <source>
        <dbReference type="ARBA" id="ARBA00022729"/>
    </source>
</evidence>
<dbReference type="InterPro" id="IPR025232">
    <property type="entry name" value="DUF4174"/>
</dbReference>
<keyword evidence="4" id="KW-0413">Isomerase</keyword>
<feature type="signal peptide" evidence="2">
    <location>
        <begin position="1"/>
        <end position="27"/>
    </location>
</feature>
<dbReference type="EMBL" id="APVH01000040">
    <property type="protein sequence ID" value="EPX78364.1"/>
    <property type="molecule type" value="Genomic_DNA"/>
</dbReference>
<dbReference type="eggNOG" id="ENOG5033B8F">
    <property type="taxonomic scope" value="Bacteria"/>
</dbReference>
<evidence type="ECO:0000259" key="3">
    <source>
        <dbReference type="Pfam" id="PF13778"/>
    </source>
</evidence>
<protein>
    <submittedName>
        <fullName evidence="4">Methylmalonyl-CoA epimerase</fullName>
        <ecNumber evidence="4">5.1.99.1</ecNumber>
    </submittedName>
</protein>
<dbReference type="GO" id="GO:0004493">
    <property type="term" value="F:methylmalonyl-CoA epimerase activity"/>
    <property type="evidence" value="ECO:0007669"/>
    <property type="project" value="UniProtKB-EC"/>
</dbReference>
<dbReference type="Proteomes" id="UP000015347">
    <property type="component" value="Unassembled WGS sequence"/>
</dbReference>
<dbReference type="EC" id="5.1.99.1" evidence="4"/>
<reference evidence="5" key="1">
    <citation type="journal article" date="2014" name="Stand. Genomic Sci.">
        <title>Genome sequence of the exopolysaccharide-producing Salipiger mucosus type strain (DSM 16094(T)), a moderately halophilic member of the Roseobacter clade.</title>
        <authorList>
            <person name="Riedel T."/>
            <person name="Spring S."/>
            <person name="Fiebig A."/>
            <person name="Petersen J."/>
            <person name="Kyrpides N.C."/>
            <person name="Goker M."/>
            <person name="Klenk H.P."/>
        </authorList>
    </citation>
    <scope>NUCLEOTIDE SEQUENCE [LARGE SCALE GENOMIC DNA]</scope>
    <source>
        <strain evidence="5">DSM 16094</strain>
    </source>
</reference>
<accession>S9RWH4</accession>
<dbReference type="RefSeq" id="WP_020041439.1">
    <property type="nucleotide sequence ID" value="NZ_KE557280.1"/>
</dbReference>
<gene>
    <name evidence="4" type="ORF">Salmuc_03980</name>
</gene>
<keyword evidence="1 2" id="KW-0732">Signal</keyword>
<evidence type="ECO:0000256" key="2">
    <source>
        <dbReference type="SAM" id="SignalP"/>
    </source>
</evidence>
<dbReference type="AlphaFoldDB" id="S9RWH4"/>
<feature type="chain" id="PRO_5004556041" evidence="2">
    <location>
        <begin position="28"/>
        <end position="146"/>
    </location>
</feature>
<comment type="caution">
    <text evidence="4">The sequence shown here is derived from an EMBL/GenBank/DDBJ whole genome shotgun (WGS) entry which is preliminary data.</text>
</comment>
<dbReference type="HOGENOM" id="CLU_100965_0_1_5"/>
<sequence>MFGPFTKLTLAVAAGTAAFFAATSGNAAEGIFRDLSPDRRDLSDLRWDKRPVLVFAPSGDSADYARQIALFEAAEAGLAERDIVVLSDVSPDRPGMLRQGFSPAGLKIVLVGKDGGVKLEQDRILRPAELFATIDAMPMRRREMSE</sequence>